<dbReference type="InterPro" id="IPR003599">
    <property type="entry name" value="Ig_sub"/>
</dbReference>
<keyword evidence="3" id="KW-1185">Reference proteome</keyword>
<dbReference type="Proteomes" id="UP001174909">
    <property type="component" value="Unassembled WGS sequence"/>
</dbReference>
<name>A0AA35WWH0_GEOBA</name>
<evidence type="ECO:0000313" key="2">
    <source>
        <dbReference type="EMBL" id="CAI8029142.1"/>
    </source>
</evidence>
<dbReference type="Gene3D" id="2.60.40.10">
    <property type="entry name" value="Immunoglobulins"/>
    <property type="match status" value="2"/>
</dbReference>
<comment type="caution">
    <text evidence="2">The sequence shown here is derived from an EMBL/GenBank/DDBJ whole genome shotgun (WGS) entry which is preliminary data.</text>
</comment>
<gene>
    <name evidence="2" type="ORF">GBAR_LOCUS16567</name>
</gene>
<protein>
    <recommendedName>
        <fullName evidence="1">Ig-like domain-containing protein</fullName>
    </recommendedName>
</protein>
<reference evidence="2" key="1">
    <citation type="submission" date="2023-03" db="EMBL/GenBank/DDBJ databases">
        <authorList>
            <person name="Steffen K."/>
            <person name="Cardenas P."/>
        </authorList>
    </citation>
    <scope>NUCLEOTIDE SEQUENCE</scope>
</reference>
<feature type="domain" description="Ig-like" evidence="1">
    <location>
        <begin position="186"/>
        <end position="277"/>
    </location>
</feature>
<dbReference type="PANTHER" id="PTHR46013:SF7">
    <property type="entry name" value="IG-LIKE DOMAIN-CONTAINING PROTEIN"/>
    <property type="match status" value="1"/>
</dbReference>
<dbReference type="InterPro" id="IPR013783">
    <property type="entry name" value="Ig-like_fold"/>
</dbReference>
<evidence type="ECO:0000313" key="3">
    <source>
        <dbReference type="Proteomes" id="UP001174909"/>
    </source>
</evidence>
<dbReference type="EMBL" id="CASHTH010002383">
    <property type="protein sequence ID" value="CAI8029142.1"/>
    <property type="molecule type" value="Genomic_DNA"/>
</dbReference>
<evidence type="ECO:0000259" key="1">
    <source>
        <dbReference type="PROSITE" id="PS50835"/>
    </source>
</evidence>
<feature type="domain" description="Ig-like" evidence="1">
    <location>
        <begin position="72"/>
        <end position="177"/>
    </location>
</feature>
<organism evidence="2 3">
    <name type="scientific">Geodia barretti</name>
    <name type="common">Barrett's horny sponge</name>
    <dbReference type="NCBI Taxonomy" id="519541"/>
    <lineage>
        <taxon>Eukaryota</taxon>
        <taxon>Metazoa</taxon>
        <taxon>Porifera</taxon>
        <taxon>Demospongiae</taxon>
        <taxon>Heteroscleromorpha</taxon>
        <taxon>Tetractinellida</taxon>
        <taxon>Astrophorina</taxon>
        <taxon>Geodiidae</taxon>
        <taxon>Geodia</taxon>
    </lineage>
</organism>
<dbReference type="PROSITE" id="PS50835">
    <property type="entry name" value="IG_LIKE"/>
    <property type="match status" value="2"/>
</dbReference>
<dbReference type="SMART" id="SM00409">
    <property type="entry name" value="IG"/>
    <property type="match status" value="2"/>
</dbReference>
<dbReference type="AlphaFoldDB" id="A0AA35WWH0"/>
<proteinExistence type="predicted"/>
<dbReference type="SUPFAM" id="SSF48726">
    <property type="entry name" value="Immunoglobulin"/>
    <property type="match status" value="2"/>
</dbReference>
<dbReference type="Pfam" id="PF00047">
    <property type="entry name" value="ig"/>
    <property type="match status" value="1"/>
</dbReference>
<dbReference type="InterPro" id="IPR007110">
    <property type="entry name" value="Ig-like_dom"/>
</dbReference>
<dbReference type="InterPro" id="IPR036179">
    <property type="entry name" value="Ig-like_dom_sf"/>
</dbReference>
<sequence length="343" mass="36939">MSVSQSGISQVRVRWDEARPNIFTASHMNYQKLGTNQIYTRTINWRERTAELSGLTRGADYSIYLTHVASLPNTVKAATTFHIESTSISITSSHTFPVTIGDEVTLTCRVVIPSGISGNLDLEWHQPNGTYRYAPVYGIVGGRMVYDELRLGHITQSNVGEYSCTASLNGAVSSTITIPNLNLPSPTVAIEQSRSDTLYAGTDISLTCTATLTESLRYLGLSVHISWSGPQTFISSTMEGSNGVYTKRLSISPLAISDSGTYICAATVSGTNVYSITSRHSRVVSVTDLPPPTVVISEVGGERTAGEELQLTCTVTVVENLVTSPCIRWTGGSLEDVQSVGLL</sequence>
<dbReference type="InterPro" id="IPR013151">
    <property type="entry name" value="Immunoglobulin_dom"/>
</dbReference>
<accession>A0AA35WWH0</accession>
<dbReference type="PANTHER" id="PTHR46013">
    <property type="entry name" value="VASCULAR CELL ADHESION MOLECULE 1"/>
    <property type="match status" value="1"/>
</dbReference>